<accession>A0A1R1XH48</accession>
<name>A0A1R1XH48_9FUNG</name>
<organism evidence="1 2">
    <name type="scientific">Smittium culicis</name>
    <dbReference type="NCBI Taxonomy" id="133412"/>
    <lineage>
        <taxon>Eukaryota</taxon>
        <taxon>Fungi</taxon>
        <taxon>Fungi incertae sedis</taxon>
        <taxon>Zoopagomycota</taxon>
        <taxon>Kickxellomycotina</taxon>
        <taxon>Harpellomycetes</taxon>
        <taxon>Harpellales</taxon>
        <taxon>Legeriomycetaceae</taxon>
        <taxon>Smittium</taxon>
    </lineage>
</organism>
<evidence type="ECO:0000313" key="2">
    <source>
        <dbReference type="Proteomes" id="UP000187429"/>
    </source>
</evidence>
<reference evidence="2" key="1">
    <citation type="submission" date="2017-01" db="EMBL/GenBank/DDBJ databases">
        <authorList>
            <person name="Wang Y."/>
            <person name="White M."/>
            <person name="Kvist S."/>
            <person name="Moncalvo J.-M."/>
        </authorList>
    </citation>
    <scope>NUCLEOTIDE SEQUENCE [LARGE SCALE GENOMIC DNA]</scope>
    <source>
        <strain evidence="2">ID-206-W2</strain>
    </source>
</reference>
<keyword evidence="2" id="KW-1185">Reference proteome</keyword>
<evidence type="ECO:0000313" key="1">
    <source>
        <dbReference type="EMBL" id="OMJ13926.1"/>
    </source>
</evidence>
<feature type="non-terminal residue" evidence="1">
    <location>
        <position position="78"/>
    </location>
</feature>
<dbReference type="AlphaFoldDB" id="A0A1R1XH48"/>
<dbReference type="EMBL" id="LSSM01004852">
    <property type="protein sequence ID" value="OMJ13926.1"/>
    <property type="molecule type" value="Genomic_DNA"/>
</dbReference>
<sequence>MSSVFDDIRTFNIDRSLQIFPRSTLKPLVVTRVGTLVPLWLLTRADLVSVSLATSIVAVLASLAPFRATSPSCLAAPL</sequence>
<dbReference type="Proteomes" id="UP000187429">
    <property type="component" value="Unassembled WGS sequence"/>
</dbReference>
<gene>
    <name evidence="1" type="ORF">AYI69_g8797</name>
</gene>
<protein>
    <submittedName>
        <fullName evidence="1">Uncharacterized protein</fullName>
    </submittedName>
</protein>
<proteinExistence type="predicted"/>
<comment type="caution">
    <text evidence="1">The sequence shown here is derived from an EMBL/GenBank/DDBJ whole genome shotgun (WGS) entry which is preliminary data.</text>
</comment>